<keyword evidence="4" id="KW-1185">Reference proteome</keyword>
<feature type="chain" id="PRO_5012048032" description="DUF4440 domain-containing protein" evidence="1">
    <location>
        <begin position="21"/>
        <end position="144"/>
    </location>
</feature>
<reference evidence="4" key="1">
    <citation type="submission" date="2016-11" db="EMBL/GenBank/DDBJ databases">
        <authorList>
            <person name="Varghese N."/>
            <person name="Submissions S."/>
        </authorList>
    </citation>
    <scope>NUCLEOTIDE SEQUENCE [LARGE SCALE GENOMIC DNA]</scope>
    <source>
        <strain evidence="4">DSM 19858</strain>
    </source>
</reference>
<name>A0A1M6F2V6_9FLAO</name>
<dbReference type="EMBL" id="FQYU01000002">
    <property type="protein sequence ID" value="SHI92001.1"/>
    <property type="molecule type" value="Genomic_DNA"/>
</dbReference>
<evidence type="ECO:0000313" key="4">
    <source>
        <dbReference type="Proteomes" id="UP000184543"/>
    </source>
</evidence>
<dbReference type="OrthoDB" id="5383110at2"/>
<dbReference type="Proteomes" id="UP000184543">
    <property type="component" value="Unassembled WGS sequence"/>
</dbReference>
<proteinExistence type="predicted"/>
<dbReference type="STRING" id="192903.SAMN04488513_102275"/>
<sequence length="144" mass="16014">MKKTIYLYAFLGLFTACVQAQSNTDKKNIETGVGALYAAMVARDGAALQKLTDDKLTYGHSSGTLENKEEYIEAVLKGPFDFFSILPEDQTIAISGDVGIVRHIFVAKGTNDGKDADVRIGVMMTWQKKNNEWRLLARQAYKLM</sequence>
<feature type="domain" description="DUF4440" evidence="2">
    <location>
        <begin position="35"/>
        <end position="135"/>
    </location>
</feature>
<dbReference type="SUPFAM" id="SSF54427">
    <property type="entry name" value="NTF2-like"/>
    <property type="match status" value="1"/>
</dbReference>
<dbReference type="Gene3D" id="3.10.450.50">
    <property type="match status" value="1"/>
</dbReference>
<dbReference type="AlphaFoldDB" id="A0A1M6F2V6"/>
<keyword evidence="1" id="KW-0732">Signal</keyword>
<gene>
    <name evidence="3" type="ORF">SAMN04488513_102275</name>
</gene>
<protein>
    <recommendedName>
        <fullName evidence="2">DUF4440 domain-containing protein</fullName>
    </recommendedName>
</protein>
<feature type="signal peptide" evidence="1">
    <location>
        <begin position="1"/>
        <end position="20"/>
    </location>
</feature>
<dbReference type="InterPro" id="IPR032710">
    <property type="entry name" value="NTF2-like_dom_sf"/>
</dbReference>
<evidence type="ECO:0000256" key="1">
    <source>
        <dbReference type="SAM" id="SignalP"/>
    </source>
</evidence>
<organism evidence="3 4">
    <name type="scientific">Pseudozobellia thermophila</name>
    <dbReference type="NCBI Taxonomy" id="192903"/>
    <lineage>
        <taxon>Bacteria</taxon>
        <taxon>Pseudomonadati</taxon>
        <taxon>Bacteroidota</taxon>
        <taxon>Flavobacteriia</taxon>
        <taxon>Flavobacteriales</taxon>
        <taxon>Flavobacteriaceae</taxon>
        <taxon>Pseudozobellia</taxon>
    </lineage>
</organism>
<dbReference type="PROSITE" id="PS51257">
    <property type="entry name" value="PROKAR_LIPOPROTEIN"/>
    <property type="match status" value="1"/>
</dbReference>
<evidence type="ECO:0000313" key="3">
    <source>
        <dbReference type="EMBL" id="SHI92001.1"/>
    </source>
</evidence>
<accession>A0A1M6F2V6</accession>
<evidence type="ECO:0000259" key="2">
    <source>
        <dbReference type="Pfam" id="PF14534"/>
    </source>
</evidence>
<dbReference type="InterPro" id="IPR027843">
    <property type="entry name" value="DUF4440"/>
</dbReference>
<dbReference type="RefSeq" id="WP_072990667.1">
    <property type="nucleotide sequence ID" value="NZ_FQYU01000002.1"/>
</dbReference>
<dbReference type="Pfam" id="PF14534">
    <property type="entry name" value="DUF4440"/>
    <property type="match status" value="1"/>
</dbReference>